<evidence type="ECO:0000256" key="4">
    <source>
        <dbReference type="ARBA" id="ARBA00023125"/>
    </source>
</evidence>
<organism evidence="8 9">
    <name type="scientific">Kutzneria albida DSM 43870</name>
    <dbReference type="NCBI Taxonomy" id="1449976"/>
    <lineage>
        <taxon>Bacteria</taxon>
        <taxon>Bacillati</taxon>
        <taxon>Actinomycetota</taxon>
        <taxon>Actinomycetes</taxon>
        <taxon>Pseudonocardiales</taxon>
        <taxon>Pseudonocardiaceae</taxon>
        <taxon>Kutzneria</taxon>
    </lineage>
</organism>
<gene>
    <name evidence="8" type="ORF">KALB_2815</name>
</gene>
<keyword evidence="3" id="KW-0731">Sigma factor</keyword>
<accession>W5W4N1</accession>
<dbReference type="PATRIC" id="fig|1449976.3.peg.2827"/>
<dbReference type="Gene3D" id="1.10.10.10">
    <property type="entry name" value="Winged helix-like DNA-binding domain superfamily/Winged helix DNA-binding domain"/>
    <property type="match status" value="1"/>
</dbReference>
<feature type="region of interest" description="Disordered" evidence="6">
    <location>
        <begin position="142"/>
        <end position="163"/>
    </location>
</feature>
<feature type="domain" description="RNA polymerase sigma-70 region 2" evidence="7">
    <location>
        <begin position="78"/>
        <end position="143"/>
    </location>
</feature>
<feature type="region of interest" description="Disordered" evidence="6">
    <location>
        <begin position="1"/>
        <end position="55"/>
    </location>
</feature>
<evidence type="ECO:0000313" key="9">
    <source>
        <dbReference type="Proteomes" id="UP000019225"/>
    </source>
</evidence>
<dbReference type="GO" id="GO:0006352">
    <property type="term" value="P:DNA-templated transcription initiation"/>
    <property type="evidence" value="ECO:0007669"/>
    <property type="project" value="InterPro"/>
</dbReference>
<dbReference type="InterPro" id="IPR013324">
    <property type="entry name" value="RNA_pol_sigma_r3/r4-like"/>
</dbReference>
<keyword evidence="2" id="KW-0805">Transcription regulation</keyword>
<dbReference type="InterPro" id="IPR039425">
    <property type="entry name" value="RNA_pol_sigma-70-like"/>
</dbReference>
<sequence>MTYREVSPRARRLPEYQGTTEAEGGTVDRLGAGPSSPPADVHEQGDRIPEENTDDRYERIAELLEAARSGRPDGMDELVEELTPLLWHVARAQGLDHTSCADVVQTTWLNLLRSLAGIHTPSALTAWLVTTTKREAWRARDAQRQELPSAEEGFADSTIDEGNPDQQVLAADQRKRLWQAVHRLPLRCQELIRVVAFTPRPDYGVVAARLGMPRGSIGPTRGRCLAKLRDLLTSETEGGWV</sequence>
<evidence type="ECO:0000256" key="5">
    <source>
        <dbReference type="ARBA" id="ARBA00023163"/>
    </source>
</evidence>
<evidence type="ECO:0000256" key="2">
    <source>
        <dbReference type="ARBA" id="ARBA00023015"/>
    </source>
</evidence>
<dbReference type="HOGENOM" id="CLU_047691_5_0_11"/>
<dbReference type="InterPro" id="IPR036388">
    <property type="entry name" value="WH-like_DNA-bd_sf"/>
</dbReference>
<dbReference type="STRING" id="1449976.KALB_2815"/>
<comment type="similarity">
    <text evidence="1">Belongs to the sigma-70 factor family. ECF subfamily.</text>
</comment>
<dbReference type="Proteomes" id="UP000019225">
    <property type="component" value="Chromosome"/>
</dbReference>
<dbReference type="GO" id="GO:0003677">
    <property type="term" value="F:DNA binding"/>
    <property type="evidence" value="ECO:0007669"/>
    <property type="project" value="UniProtKB-KW"/>
</dbReference>
<feature type="compositionally biased region" description="Basic and acidic residues" evidence="6">
    <location>
        <begin position="1"/>
        <end position="14"/>
    </location>
</feature>
<keyword evidence="4" id="KW-0238">DNA-binding</keyword>
<evidence type="ECO:0000256" key="3">
    <source>
        <dbReference type="ARBA" id="ARBA00023082"/>
    </source>
</evidence>
<proteinExistence type="inferred from homology"/>
<evidence type="ECO:0000259" key="7">
    <source>
        <dbReference type="Pfam" id="PF04542"/>
    </source>
</evidence>
<feature type="compositionally biased region" description="Basic and acidic residues" evidence="6">
    <location>
        <begin position="40"/>
        <end position="55"/>
    </location>
</feature>
<dbReference type="Pfam" id="PF04542">
    <property type="entry name" value="Sigma70_r2"/>
    <property type="match status" value="1"/>
</dbReference>
<dbReference type="SUPFAM" id="SSF88946">
    <property type="entry name" value="Sigma2 domain of RNA polymerase sigma factors"/>
    <property type="match status" value="1"/>
</dbReference>
<evidence type="ECO:0000256" key="1">
    <source>
        <dbReference type="ARBA" id="ARBA00010641"/>
    </source>
</evidence>
<dbReference type="InterPro" id="IPR007627">
    <property type="entry name" value="RNA_pol_sigma70_r2"/>
</dbReference>
<name>W5W4N1_9PSEU</name>
<dbReference type="PANTHER" id="PTHR43133:SF8">
    <property type="entry name" value="RNA POLYMERASE SIGMA FACTOR HI_1459-RELATED"/>
    <property type="match status" value="1"/>
</dbReference>
<keyword evidence="9" id="KW-1185">Reference proteome</keyword>
<dbReference type="InterPro" id="IPR014284">
    <property type="entry name" value="RNA_pol_sigma-70_dom"/>
</dbReference>
<evidence type="ECO:0000313" key="8">
    <source>
        <dbReference type="EMBL" id="AHH96183.1"/>
    </source>
</evidence>
<dbReference type="GO" id="GO:0016987">
    <property type="term" value="F:sigma factor activity"/>
    <property type="evidence" value="ECO:0007669"/>
    <property type="project" value="UniProtKB-KW"/>
</dbReference>
<keyword evidence="5" id="KW-0804">Transcription</keyword>
<dbReference type="eggNOG" id="COG1595">
    <property type="taxonomic scope" value="Bacteria"/>
</dbReference>
<dbReference type="PANTHER" id="PTHR43133">
    <property type="entry name" value="RNA POLYMERASE ECF-TYPE SIGMA FACTO"/>
    <property type="match status" value="1"/>
</dbReference>
<dbReference type="AlphaFoldDB" id="W5W4N1"/>
<dbReference type="SUPFAM" id="SSF88659">
    <property type="entry name" value="Sigma3 and sigma4 domains of RNA polymerase sigma factors"/>
    <property type="match status" value="1"/>
</dbReference>
<dbReference type="InterPro" id="IPR013325">
    <property type="entry name" value="RNA_pol_sigma_r2"/>
</dbReference>
<reference evidence="8 9" key="1">
    <citation type="journal article" date="2014" name="BMC Genomics">
        <title>Complete genome sequence of producer of the glycopeptide antibiotic Aculeximycin Kutzneria albida DSM 43870T, a representative of minor genus of Pseudonocardiaceae.</title>
        <authorList>
            <person name="Rebets Y."/>
            <person name="Tokovenko B."/>
            <person name="Lushchyk I."/>
            <person name="Ruckert C."/>
            <person name="Zaburannyi N."/>
            <person name="Bechthold A."/>
            <person name="Kalinowski J."/>
            <person name="Luzhetskyy A."/>
        </authorList>
    </citation>
    <scope>NUCLEOTIDE SEQUENCE [LARGE SCALE GENOMIC DNA]</scope>
    <source>
        <strain evidence="8">DSM 43870</strain>
    </source>
</reference>
<dbReference type="KEGG" id="kal:KALB_2815"/>
<protein>
    <recommendedName>
        <fullName evidence="7">RNA polymerase sigma-70 region 2 domain-containing protein</fullName>
    </recommendedName>
</protein>
<dbReference type="Gene3D" id="1.10.1740.10">
    <property type="match status" value="1"/>
</dbReference>
<dbReference type="NCBIfam" id="TIGR02937">
    <property type="entry name" value="sigma70-ECF"/>
    <property type="match status" value="1"/>
</dbReference>
<evidence type="ECO:0000256" key="6">
    <source>
        <dbReference type="SAM" id="MobiDB-lite"/>
    </source>
</evidence>
<dbReference type="EMBL" id="CP007155">
    <property type="protein sequence ID" value="AHH96183.1"/>
    <property type="molecule type" value="Genomic_DNA"/>
</dbReference>